<evidence type="ECO:0000313" key="12">
    <source>
        <dbReference type="Proteomes" id="UP000598120"/>
    </source>
</evidence>
<dbReference type="SUPFAM" id="SSF55874">
    <property type="entry name" value="ATPase domain of HSP90 chaperone/DNA topoisomerase II/histidine kinase"/>
    <property type="match status" value="1"/>
</dbReference>
<dbReference type="Pfam" id="PF02518">
    <property type="entry name" value="HATPase_c"/>
    <property type="match status" value="1"/>
</dbReference>
<dbReference type="PRINTS" id="PR00344">
    <property type="entry name" value="BCTRLSENSOR"/>
</dbReference>
<sequence>MFKKDQEIFNILLGAVSEGVIIVNEHQKIVEINQSAENTFGYTREELIDADLNILIPHNYHANHGAHFKGFINKHESRQMGRGRDIYGLKKDGTVFPLEAGLNPLKIYGKTYVMALITDITERKIVEQEKTHLATIFDESLNEIYVFDAKTLKFINVNYGAQKNIGYTLEELKQMTPVDIKPNYNTTDFKEKLDVLLTKEVEKLEFETLHQRKDNSTYPVDVHLQLSRLGDKEVFVAIIVDITEQKNYMDKLERTVEKRTEELKLALSTEKELNELKTKFLSLVSHEFKTPLSGILTSAMLLGKYKLEDEQEKREKHLKTITNKVHYLNNILNDFLSVEKLETGKVNYNFKEFKLSKIMNEVVYNSNMLLKDGQKINYPKNIDEISLVQDEKILELALSNIVHNAIKYALENSIIDISITQFENNIEFKVKDNGIGIPIVDQKNIFNRYFRAENAINIQGTGIGLNIVKSHIENLGGSIQFTSEENIGSTFIITIPNNPL</sequence>
<comment type="caution">
    <text evidence="11">The sequence shown here is derived from an EMBL/GenBank/DDBJ whole genome shotgun (WGS) entry which is preliminary data.</text>
</comment>
<dbReference type="CDD" id="cd00082">
    <property type="entry name" value="HisKA"/>
    <property type="match status" value="1"/>
</dbReference>
<dbReference type="Gene3D" id="3.30.450.20">
    <property type="entry name" value="PAS domain"/>
    <property type="match status" value="2"/>
</dbReference>
<dbReference type="SMART" id="SM00091">
    <property type="entry name" value="PAS"/>
    <property type="match status" value="2"/>
</dbReference>
<dbReference type="InterPro" id="IPR000700">
    <property type="entry name" value="PAS-assoc_C"/>
</dbReference>
<dbReference type="InterPro" id="IPR050736">
    <property type="entry name" value="Sensor_HK_Regulatory"/>
</dbReference>
<dbReference type="InterPro" id="IPR003594">
    <property type="entry name" value="HATPase_dom"/>
</dbReference>
<dbReference type="InterPro" id="IPR004358">
    <property type="entry name" value="Sig_transdc_His_kin-like_C"/>
</dbReference>
<feature type="domain" description="PAC" evidence="10">
    <location>
        <begin position="202"/>
        <end position="254"/>
    </location>
</feature>
<dbReference type="Pfam" id="PF00512">
    <property type="entry name" value="HisKA"/>
    <property type="match status" value="1"/>
</dbReference>
<dbReference type="InterPro" id="IPR005467">
    <property type="entry name" value="His_kinase_dom"/>
</dbReference>
<dbReference type="Pfam" id="PF13426">
    <property type="entry name" value="PAS_9"/>
    <property type="match status" value="2"/>
</dbReference>
<dbReference type="EMBL" id="BMIC01000001">
    <property type="protein sequence ID" value="GFZ76182.1"/>
    <property type="molecule type" value="Genomic_DNA"/>
</dbReference>
<keyword evidence="3" id="KW-0597">Phosphoprotein</keyword>
<dbReference type="SUPFAM" id="SSF47384">
    <property type="entry name" value="Homodimeric domain of signal transducing histidine kinase"/>
    <property type="match status" value="1"/>
</dbReference>
<dbReference type="SMART" id="SM00086">
    <property type="entry name" value="PAC"/>
    <property type="match status" value="2"/>
</dbReference>
<keyword evidence="4" id="KW-0808">Transferase</keyword>
<dbReference type="SMART" id="SM00388">
    <property type="entry name" value="HisKA"/>
    <property type="match status" value="1"/>
</dbReference>
<evidence type="ECO:0000259" key="10">
    <source>
        <dbReference type="PROSITE" id="PS50113"/>
    </source>
</evidence>
<evidence type="ECO:0000259" key="8">
    <source>
        <dbReference type="PROSITE" id="PS50109"/>
    </source>
</evidence>
<keyword evidence="7" id="KW-0175">Coiled coil</keyword>
<keyword evidence="12" id="KW-1185">Reference proteome</keyword>
<keyword evidence="6" id="KW-0902">Two-component regulatory system</keyword>
<evidence type="ECO:0000256" key="3">
    <source>
        <dbReference type="ARBA" id="ARBA00022553"/>
    </source>
</evidence>
<evidence type="ECO:0000256" key="4">
    <source>
        <dbReference type="ARBA" id="ARBA00022679"/>
    </source>
</evidence>
<keyword evidence="5" id="KW-0418">Kinase</keyword>
<evidence type="ECO:0000256" key="1">
    <source>
        <dbReference type="ARBA" id="ARBA00000085"/>
    </source>
</evidence>
<evidence type="ECO:0000313" key="11">
    <source>
        <dbReference type="EMBL" id="GFZ76182.1"/>
    </source>
</evidence>
<protein>
    <recommendedName>
        <fullName evidence="2">histidine kinase</fullName>
        <ecNumber evidence="2">2.7.13.3</ecNumber>
    </recommendedName>
</protein>
<dbReference type="InterPro" id="IPR001610">
    <property type="entry name" value="PAC"/>
</dbReference>
<dbReference type="NCBIfam" id="TIGR00229">
    <property type="entry name" value="sensory_box"/>
    <property type="match status" value="2"/>
</dbReference>
<dbReference type="PROSITE" id="PS50112">
    <property type="entry name" value="PAS"/>
    <property type="match status" value="1"/>
</dbReference>
<feature type="coiled-coil region" evidence="7">
    <location>
        <begin position="242"/>
        <end position="269"/>
    </location>
</feature>
<dbReference type="CDD" id="cd00130">
    <property type="entry name" value="PAS"/>
    <property type="match status" value="2"/>
</dbReference>
<dbReference type="PROSITE" id="PS50113">
    <property type="entry name" value="PAC"/>
    <property type="match status" value="1"/>
</dbReference>
<dbReference type="Proteomes" id="UP000598120">
    <property type="component" value="Unassembled WGS sequence"/>
</dbReference>
<evidence type="ECO:0000256" key="5">
    <source>
        <dbReference type="ARBA" id="ARBA00022777"/>
    </source>
</evidence>
<dbReference type="AlphaFoldDB" id="A0A8J2TJV8"/>
<evidence type="ECO:0000256" key="2">
    <source>
        <dbReference type="ARBA" id="ARBA00012438"/>
    </source>
</evidence>
<feature type="domain" description="Histidine kinase" evidence="8">
    <location>
        <begin position="283"/>
        <end position="499"/>
    </location>
</feature>
<dbReference type="InterPro" id="IPR003661">
    <property type="entry name" value="HisK_dim/P_dom"/>
</dbReference>
<accession>A0A8J2TJV8</accession>
<dbReference type="InterPro" id="IPR000014">
    <property type="entry name" value="PAS"/>
</dbReference>
<dbReference type="Gene3D" id="3.30.565.10">
    <property type="entry name" value="Histidine kinase-like ATPase, C-terminal domain"/>
    <property type="match status" value="1"/>
</dbReference>
<name>A0A8J2TJV8_9FLAO</name>
<evidence type="ECO:0000256" key="7">
    <source>
        <dbReference type="SAM" id="Coils"/>
    </source>
</evidence>
<dbReference type="SUPFAM" id="SSF55785">
    <property type="entry name" value="PYP-like sensor domain (PAS domain)"/>
    <property type="match status" value="2"/>
</dbReference>
<dbReference type="GO" id="GO:0000155">
    <property type="term" value="F:phosphorelay sensor kinase activity"/>
    <property type="evidence" value="ECO:0007669"/>
    <property type="project" value="InterPro"/>
</dbReference>
<dbReference type="EC" id="2.7.13.3" evidence="2"/>
<dbReference type="PANTHER" id="PTHR43711">
    <property type="entry name" value="TWO-COMPONENT HISTIDINE KINASE"/>
    <property type="match status" value="1"/>
</dbReference>
<gene>
    <name evidence="11" type="ORF">GCM10011531_01230</name>
</gene>
<dbReference type="PANTHER" id="PTHR43711:SF26">
    <property type="entry name" value="SENSOR HISTIDINE KINASE RCSC"/>
    <property type="match status" value="1"/>
</dbReference>
<evidence type="ECO:0000256" key="6">
    <source>
        <dbReference type="ARBA" id="ARBA00023012"/>
    </source>
</evidence>
<dbReference type="InterPro" id="IPR036097">
    <property type="entry name" value="HisK_dim/P_sf"/>
</dbReference>
<proteinExistence type="predicted"/>
<dbReference type="InterPro" id="IPR035965">
    <property type="entry name" value="PAS-like_dom_sf"/>
</dbReference>
<evidence type="ECO:0000259" key="9">
    <source>
        <dbReference type="PROSITE" id="PS50112"/>
    </source>
</evidence>
<dbReference type="Gene3D" id="1.10.287.130">
    <property type="match status" value="1"/>
</dbReference>
<dbReference type="SMART" id="SM00387">
    <property type="entry name" value="HATPase_c"/>
    <property type="match status" value="1"/>
</dbReference>
<dbReference type="PROSITE" id="PS50109">
    <property type="entry name" value="HIS_KIN"/>
    <property type="match status" value="1"/>
</dbReference>
<dbReference type="CDD" id="cd00075">
    <property type="entry name" value="HATPase"/>
    <property type="match status" value="1"/>
</dbReference>
<organism evidence="11 12">
    <name type="scientific">Aquaticitalea lipolytica</name>
    <dbReference type="NCBI Taxonomy" id="1247562"/>
    <lineage>
        <taxon>Bacteria</taxon>
        <taxon>Pseudomonadati</taxon>
        <taxon>Bacteroidota</taxon>
        <taxon>Flavobacteriia</taxon>
        <taxon>Flavobacteriales</taxon>
        <taxon>Flavobacteriaceae</taxon>
        <taxon>Aquaticitalea</taxon>
    </lineage>
</organism>
<dbReference type="InterPro" id="IPR036890">
    <property type="entry name" value="HATPase_C_sf"/>
</dbReference>
<comment type="catalytic activity">
    <reaction evidence="1">
        <text>ATP + protein L-histidine = ADP + protein N-phospho-L-histidine.</text>
        <dbReference type="EC" id="2.7.13.3"/>
    </reaction>
</comment>
<feature type="domain" description="PAS" evidence="9">
    <location>
        <begin position="5"/>
        <end position="59"/>
    </location>
</feature>
<dbReference type="RefSeq" id="WP_188604404.1">
    <property type="nucleotide sequence ID" value="NZ_BMIC01000001.1"/>
</dbReference>
<reference evidence="11 12" key="1">
    <citation type="journal article" date="2014" name="Int. J. Syst. Evol. Microbiol.">
        <title>Complete genome sequence of Corynebacterium casei LMG S-19264T (=DSM 44701T), isolated from a smear-ripened cheese.</title>
        <authorList>
            <consortium name="US DOE Joint Genome Institute (JGI-PGF)"/>
            <person name="Walter F."/>
            <person name="Albersmeier A."/>
            <person name="Kalinowski J."/>
            <person name="Ruckert C."/>
        </authorList>
    </citation>
    <scope>NUCLEOTIDE SEQUENCE [LARGE SCALE GENOMIC DNA]</scope>
    <source>
        <strain evidence="11 12">CGMCC 1.15295</strain>
    </source>
</reference>